<feature type="domain" description="RING-type" evidence="7">
    <location>
        <begin position="736"/>
        <end position="779"/>
    </location>
</feature>
<evidence type="ECO:0000256" key="5">
    <source>
        <dbReference type="SAM" id="Coils"/>
    </source>
</evidence>
<gene>
    <name evidence="8" type="ORF">PHYBOEH_006025</name>
</gene>
<name>A0A8T1WIR4_9STRA</name>
<feature type="region of interest" description="Disordered" evidence="6">
    <location>
        <begin position="1"/>
        <end position="89"/>
    </location>
</feature>
<feature type="coiled-coil region" evidence="5">
    <location>
        <begin position="612"/>
        <end position="685"/>
    </location>
</feature>
<dbReference type="InterPro" id="IPR017907">
    <property type="entry name" value="Znf_RING_CS"/>
</dbReference>
<evidence type="ECO:0000256" key="1">
    <source>
        <dbReference type="ARBA" id="ARBA00022723"/>
    </source>
</evidence>
<evidence type="ECO:0000256" key="6">
    <source>
        <dbReference type="SAM" id="MobiDB-lite"/>
    </source>
</evidence>
<dbReference type="AlphaFoldDB" id="A0A8T1WIR4"/>
<keyword evidence="5" id="KW-0175">Coiled coil</keyword>
<dbReference type="PROSITE" id="PS50089">
    <property type="entry name" value="ZF_RING_2"/>
    <property type="match status" value="1"/>
</dbReference>
<evidence type="ECO:0000256" key="2">
    <source>
        <dbReference type="ARBA" id="ARBA00022771"/>
    </source>
</evidence>
<dbReference type="InterPro" id="IPR001841">
    <property type="entry name" value="Znf_RING"/>
</dbReference>
<evidence type="ECO:0000313" key="9">
    <source>
        <dbReference type="Proteomes" id="UP000693981"/>
    </source>
</evidence>
<evidence type="ECO:0000256" key="4">
    <source>
        <dbReference type="PROSITE-ProRule" id="PRU00175"/>
    </source>
</evidence>
<protein>
    <recommendedName>
        <fullName evidence="7">RING-type domain-containing protein</fullName>
    </recommendedName>
</protein>
<sequence length="826" mass="93467">MYQAATAPGPPPTAREHGHNGVASARLRRTSAKTAKAGGGDGTSAELLSTSNQETGNNSHSSRNLTVREARPRGSRQESRRENLFIFDQPQREQIESSVTIATLQENLTAITAFNQREKALTASLNEEVARLTNELAKLNELREAEKLTYNKITSTQKEQPPSGPKERLLPDINGAVALTASTVALQQHTQMEVSYQRKVLSLENRCLHMTENNKKLLAKIQHLETSQTKEKTQLQTLRQDNFRLATQTENLASTISSQSALIIGLRTTLQKMSQDEHIADNLRKSLDHFQRDLDGMKKREKLLQEEHAKFKKTSVQEKETMMVKILSFQQHLQQSDTTEGIAKALETQVQKLQKEKAAVSVELEAAHYRCNDLLARLTLMDKVFEELAQMKVTMQKERENAEAELTARDQEINSYVQQLKAADTRIQEGKTRIREAEARNSSVQDLTTLINTRDEELATLMQKFVQLEGDLKDQEQRNLGLQDEVNRLNNELQNLKQLSQDETVQALQMARQKAANYEALTLLNEEKRSLEEQLQRMQERFEHERAALQEEKEAKEKLLVSLGLNHQILDELCKEETMLVEQTEQIRDVEKEVVQAAAPTTNEENITPDDFSQSNERLKTLQGQIDELRRSQGEMELGYKKLVSREKYKAESFQSQLRLVQGENTELTEKVEELSSNLAKEHQLTCTQDLEIADLRSRVMSSESIDLLRKTQDSLEKTVTSLMEAEHASESTFTCLQCMQLFTSPMTLAPCGHTYCAACLAKYGSVDEPSAISCRMCEGGTSQQAECIFPNHALADLTARFVFRQQSLATLTSMCLSLRNSFTSC</sequence>
<keyword evidence="9" id="KW-1185">Reference proteome</keyword>
<reference evidence="8" key="1">
    <citation type="submission" date="2021-02" db="EMBL/GenBank/DDBJ databases">
        <authorList>
            <person name="Palmer J.M."/>
        </authorList>
    </citation>
    <scope>NUCLEOTIDE SEQUENCE</scope>
    <source>
        <strain evidence="8">SCRP23</strain>
    </source>
</reference>
<feature type="compositionally biased region" description="Basic and acidic residues" evidence="6">
    <location>
        <begin position="66"/>
        <end position="83"/>
    </location>
</feature>
<dbReference type="Pfam" id="PF13445">
    <property type="entry name" value="zf-RING_UBOX"/>
    <property type="match status" value="1"/>
</dbReference>
<proteinExistence type="predicted"/>
<feature type="coiled-coil region" evidence="5">
    <location>
        <begin position="336"/>
        <end position="559"/>
    </location>
</feature>
<keyword evidence="3" id="KW-0862">Zinc</keyword>
<dbReference type="GO" id="GO:0008270">
    <property type="term" value="F:zinc ion binding"/>
    <property type="evidence" value="ECO:0007669"/>
    <property type="project" value="UniProtKB-KW"/>
</dbReference>
<dbReference type="Proteomes" id="UP000693981">
    <property type="component" value="Unassembled WGS sequence"/>
</dbReference>
<feature type="coiled-coil region" evidence="5">
    <location>
        <begin position="115"/>
        <end position="149"/>
    </location>
</feature>
<keyword evidence="2 4" id="KW-0863">Zinc-finger</keyword>
<accession>A0A8T1WIR4</accession>
<keyword evidence="1" id="KW-0479">Metal-binding</keyword>
<evidence type="ECO:0000313" key="8">
    <source>
        <dbReference type="EMBL" id="KAG7393797.1"/>
    </source>
</evidence>
<dbReference type="InterPro" id="IPR027370">
    <property type="entry name" value="Znf-RING_euk"/>
</dbReference>
<dbReference type="OrthoDB" id="6105938at2759"/>
<feature type="compositionally biased region" description="Polar residues" evidence="6">
    <location>
        <begin position="46"/>
        <end position="65"/>
    </location>
</feature>
<evidence type="ECO:0000256" key="3">
    <source>
        <dbReference type="ARBA" id="ARBA00022833"/>
    </source>
</evidence>
<comment type="caution">
    <text evidence="8">The sequence shown here is derived from an EMBL/GenBank/DDBJ whole genome shotgun (WGS) entry which is preliminary data.</text>
</comment>
<feature type="coiled-coil region" evidence="5">
    <location>
        <begin position="280"/>
        <end position="307"/>
    </location>
</feature>
<organism evidence="8 9">
    <name type="scientific">Phytophthora boehmeriae</name>
    <dbReference type="NCBI Taxonomy" id="109152"/>
    <lineage>
        <taxon>Eukaryota</taxon>
        <taxon>Sar</taxon>
        <taxon>Stramenopiles</taxon>
        <taxon>Oomycota</taxon>
        <taxon>Peronosporomycetes</taxon>
        <taxon>Peronosporales</taxon>
        <taxon>Peronosporaceae</taxon>
        <taxon>Phytophthora</taxon>
    </lineage>
</organism>
<dbReference type="EMBL" id="JAGDFL010000314">
    <property type="protein sequence ID" value="KAG7393797.1"/>
    <property type="molecule type" value="Genomic_DNA"/>
</dbReference>
<dbReference type="PROSITE" id="PS00518">
    <property type="entry name" value="ZF_RING_1"/>
    <property type="match status" value="1"/>
</dbReference>
<evidence type="ECO:0000259" key="7">
    <source>
        <dbReference type="PROSITE" id="PS50089"/>
    </source>
</evidence>